<dbReference type="AlphaFoldDB" id="T1I7X2"/>
<evidence type="ECO:0000313" key="2">
    <source>
        <dbReference type="Proteomes" id="UP000015103"/>
    </source>
</evidence>
<accession>T1I7X2</accession>
<name>T1I7X2_RHOPR</name>
<reference evidence="1" key="1">
    <citation type="submission" date="2015-05" db="UniProtKB">
        <authorList>
            <consortium name="EnsemblMetazoa"/>
        </authorList>
    </citation>
    <scope>IDENTIFICATION</scope>
</reference>
<organism evidence="1 2">
    <name type="scientific">Rhodnius prolixus</name>
    <name type="common">Triatomid bug</name>
    <dbReference type="NCBI Taxonomy" id="13249"/>
    <lineage>
        <taxon>Eukaryota</taxon>
        <taxon>Metazoa</taxon>
        <taxon>Ecdysozoa</taxon>
        <taxon>Arthropoda</taxon>
        <taxon>Hexapoda</taxon>
        <taxon>Insecta</taxon>
        <taxon>Pterygota</taxon>
        <taxon>Neoptera</taxon>
        <taxon>Paraneoptera</taxon>
        <taxon>Hemiptera</taxon>
        <taxon>Heteroptera</taxon>
        <taxon>Panheteroptera</taxon>
        <taxon>Cimicomorpha</taxon>
        <taxon>Reduviidae</taxon>
        <taxon>Triatominae</taxon>
        <taxon>Rhodnius</taxon>
    </lineage>
</organism>
<protein>
    <submittedName>
        <fullName evidence="1">Uncharacterized protein</fullName>
    </submittedName>
</protein>
<keyword evidence="2" id="KW-1185">Reference proteome</keyword>
<proteinExistence type="predicted"/>
<dbReference type="Proteomes" id="UP000015103">
    <property type="component" value="Unassembled WGS sequence"/>
</dbReference>
<dbReference type="VEuPathDB" id="VectorBase:RPRC012394"/>
<sequence length="109" mass="12550">MVLVMLKGVAKRASGWYHLSLGRKLQTSATLNAFEKCDSGKCKKRDNLIKQMLNAKEFNYLQPSKKQVSFENTFKEAKPKIKPEIDLVLEKNCRTVEECKKMKKGVQKK</sequence>
<dbReference type="EnsemblMetazoa" id="RPRC012394-RA">
    <property type="protein sequence ID" value="RPRC012394-PA"/>
    <property type="gene ID" value="RPRC012394"/>
</dbReference>
<evidence type="ECO:0000313" key="1">
    <source>
        <dbReference type="EnsemblMetazoa" id="RPRC012394-PA"/>
    </source>
</evidence>
<dbReference type="InParanoid" id="T1I7X2"/>
<dbReference type="HOGENOM" id="CLU_2187153_0_0_1"/>
<dbReference type="EMBL" id="ACPB03001920">
    <property type="status" value="NOT_ANNOTATED_CDS"/>
    <property type="molecule type" value="Genomic_DNA"/>
</dbReference>